<comment type="caution">
    <text evidence="3">The sequence shown here is derived from an EMBL/GenBank/DDBJ whole genome shotgun (WGS) entry which is preliminary data.</text>
</comment>
<gene>
    <name evidence="2" type="ORF">QW060_06650</name>
    <name evidence="3" type="ORF">QW060_26790</name>
</gene>
<dbReference type="Proteomes" id="UP001242368">
    <property type="component" value="Unassembled WGS sequence"/>
</dbReference>
<reference evidence="4" key="2">
    <citation type="journal article" date="2019" name="Int. J. Syst. Evol. Microbiol.">
        <title>The Global Catalogue of Microorganisms (GCM) 10K type strain sequencing project: providing services to taxonomists for standard genome sequencing and annotation.</title>
        <authorList>
            <consortium name="The Broad Institute Genomics Platform"/>
            <consortium name="The Broad Institute Genome Sequencing Center for Infectious Disease"/>
            <person name="Wu L."/>
            <person name="Ma J."/>
        </authorList>
    </citation>
    <scope>NUCLEOTIDE SEQUENCE [LARGE SCALE GENOMIC DNA]</scope>
    <source>
        <strain evidence="4">CECT 7184</strain>
    </source>
</reference>
<reference evidence="3" key="1">
    <citation type="journal article" date="2014" name="Int. J. Syst. Evol. Microbiol.">
        <title>Complete genome of a new Firmicutes species belonging to the dominant human colonic microbiota ('Ruminococcus bicirculans') reveals two chromosomes and a selective capacity to utilize plant glucans.</title>
        <authorList>
            <consortium name="NISC Comparative Sequencing Program"/>
            <person name="Wegmann U."/>
            <person name="Louis P."/>
            <person name="Goesmann A."/>
            <person name="Henrissat B."/>
            <person name="Duncan S.H."/>
            <person name="Flint H.J."/>
        </authorList>
    </citation>
    <scope>NUCLEOTIDE SEQUENCE</scope>
    <source>
        <strain evidence="3">CECT 7184</strain>
    </source>
</reference>
<dbReference type="EMBL" id="JAUFQU010000088">
    <property type="protein sequence ID" value="MDN3710426.1"/>
    <property type="molecule type" value="Genomic_DNA"/>
</dbReference>
<organism evidence="3 4">
    <name type="scientific">Paenimyroides ceti</name>
    <dbReference type="NCBI Taxonomy" id="395087"/>
    <lineage>
        <taxon>Bacteria</taxon>
        <taxon>Pseudomonadati</taxon>
        <taxon>Bacteroidota</taxon>
        <taxon>Flavobacteriia</taxon>
        <taxon>Flavobacteriales</taxon>
        <taxon>Flavobacteriaceae</taxon>
        <taxon>Paenimyroides</taxon>
    </lineage>
</organism>
<evidence type="ECO:0000313" key="4">
    <source>
        <dbReference type="Proteomes" id="UP001242368"/>
    </source>
</evidence>
<protein>
    <recommendedName>
        <fullName evidence="5">DUF4190 domain-containing protein</fullName>
    </recommendedName>
</protein>
<feature type="transmembrane region" description="Helical" evidence="1">
    <location>
        <begin position="87"/>
        <end position="113"/>
    </location>
</feature>
<evidence type="ECO:0000313" key="3">
    <source>
        <dbReference type="EMBL" id="MDN3710426.1"/>
    </source>
</evidence>
<evidence type="ECO:0008006" key="5">
    <source>
        <dbReference type="Google" id="ProtNLM"/>
    </source>
</evidence>
<keyword evidence="1" id="KW-0812">Transmembrane</keyword>
<accession>A0ABT8D212</accession>
<name>A0ABT8D212_9FLAO</name>
<feature type="transmembrane region" description="Helical" evidence="1">
    <location>
        <begin position="46"/>
        <end position="75"/>
    </location>
</feature>
<dbReference type="EMBL" id="JAUFQU010000001">
    <property type="protein sequence ID" value="MDN3706810.1"/>
    <property type="molecule type" value="Genomic_DNA"/>
</dbReference>
<sequence length="117" mass="12869">MKENYNSHHSENTPQNETSRYNTIYNQQPQTVFFSQNETKSNGMGIAGFILSLIAIFVGWIPFIGWLVWLLGLIFSFVGIFKAPKGFAIAGLVISLIGIILLIFVFGAILAIASLSA</sequence>
<evidence type="ECO:0000313" key="2">
    <source>
        <dbReference type="EMBL" id="MDN3706810.1"/>
    </source>
</evidence>
<keyword evidence="4" id="KW-1185">Reference proteome</keyword>
<proteinExistence type="predicted"/>
<keyword evidence="1" id="KW-0472">Membrane</keyword>
<keyword evidence="1" id="KW-1133">Transmembrane helix</keyword>
<evidence type="ECO:0000256" key="1">
    <source>
        <dbReference type="SAM" id="Phobius"/>
    </source>
</evidence>
<reference evidence="3" key="3">
    <citation type="submission" date="2023-06" db="EMBL/GenBank/DDBJ databases">
        <authorList>
            <person name="Lucena T."/>
            <person name="Sun Q."/>
        </authorList>
    </citation>
    <scope>NUCLEOTIDE SEQUENCE</scope>
    <source>
        <strain evidence="3">CECT 7184</strain>
    </source>
</reference>
<dbReference type="RefSeq" id="WP_290362863.1">
    <property type="nucleotide sequence ID" value="NZ_JAUFQU010000001.1"/>
</dbReference>